<dbReference type="AlphaFoldDB" id="A0A6H5GAN0"/>
<accession>A0A6H5GAN0</accession>
<proteinExistence type="predicted"/>
<evidence type="ECO:0000313" key="1">
    <source>
        <dbReference type="EMBL" id="CAA9999424.1"/>
    </source>
</evidence>
<name>A0A6H5GAN0_9HEMI</name>
<feature type="non-terminal residue" evidence="1">
    <location>
        <position position="149"/>
    </location>
</feature>
<dbReference type="Proteomes" id="UP000479000">
    <property type="component" value="Unassembled WGS sequence"/>
</dbReference>
<keyword evidence="2" id="KW-1185">Reference proteome</keyword>
<dbReference type="EMBL" id="CADCXU010008777">
    <property type="protein sequence ID" value="CAA9999424.1"/>
    <property type="molecule type" value="Genomic_DNA"/>
</dbReference>
<reference evidence="1 2" key="1">
    <citation type="submission" date="2020-02" db="EMBL/GenBank/DDBJ databases">
        <authorList>
            <person name="Ferguson B K."/>
        </authorList>
    </citation>
    <scope>NUCLEOTIDE SEQUENCE [LARGE SCALE GENOMIC DNA]</scope>
</reference>
<protein>
    <submittedName>
        <fullName evidence="1">Uncharacterized protein</fullName>
    </submittedName>
</protein>
<organism evidence="1 2">
    <name type="scientific">Nesidiocoris tenuis</name>
    <dbReference type="NCBI Taxonomy" id="355587"/>
    <lineage>
        <taxon>Eukaryota</taxon>
        <taxon>Metazoa</taxon>
        <taxon>Ecdysozoa</taxon>
        <taxon>Arthropoda</taxon>
        <taxon>Hexapoda</taxon>
        <taxon>Insecta</taxon>
        <taxon>Pterygota</taxon>
        <taxon>Neoptera</taxon>
        <taxon>Paraneoptera</taxon>
        <taxon>Hemiptera</taxon>
        <taxon>Heteroptera</taxon>
        <taxon>Panheteroptera</taxon>
        <taxon>Cimicomorpha</taxon>
        <taxon>Miridae</taxon>
        <taxon>Dicyphina</taxon>
        <taxon>Nesidiocoris</taxon>
    </lineage>
</organism>
<evidence type="ECO:0000313" key="2">
    <source>
        <dbReference type="Proteomes" id="UP000479000"/>
    </source>
</evidence>
<sequence>MLRGTGFRIQTGTDTQTQRSREALQSLQFATLPSATTADNLIITQIRPGDFLVNMLVVRKYNSRHIPRIHPRKGNFTELICRSLFSYRRTEVEARNIQVDFTGQYRSINLSWCCDTHQNNGNLNQLSLSKNRCIRRNKKKNISLQFYRT</sequence>
<gene>
    <name evidence="1" type="ORF">NTEN_LOCUS5707</name>
</gene>